<dbReference type="InterPro" id="IPR011010">
    <property type="entry name" value="DNA_brk_join_enz"/>
</dbReference>
<dbReference type="InterPro" id="IPR013762">
    <property type="entry name" value="Integrase-like_cat_sf"/>
</dbReference>
<dbReference type="CDD" id="cd00796">
    <property type="entry name" value="INT_Rci_Hp1_C"/>
    <property type="match status" value="1"/>
</dbReference>
<dbReference type="GO" id="GO:0003677">
    <property type="term" value="F:DNA binding"/>
    <property type="evidence" value="ECO:0007669"/>
    <property type="project" value="UniProtKB-UniRule"/>
</dbReference>
<evidence type="ECO:0000256" key="3">
    <source>
        <dbReference type="ARBA" id="ARBA00023125"/>
    </source>
</evidence>
<proteinExistence type="inferred from homology"/>
<dbReference type="PROSITE" id="PS51900">
    <property type="entry name" value="CB"/>
    <property type="match status" value="1"/>
</dbReference>
<gene>
    <name evidence="8" type="ORF">AM380_12530</name>
</gene>
<dbReference type="Pfam" id="PF00589">
    <property type="entry name" value="Phage_integrase"/>
    <property type="match status" value="1"/>
</dbReference>
<name>A0AAU8ZN53_MORMO</name>
<organism evidence="8 9">
    <name type="scientific">Morganella morganii</name>
    <name type="common">Proteus morganii</name>
    <dbReference type="NCBI Taxonomy" id="582"/>
    <lineage>
        <taxon>Bacteria</taxon>
        <taxon>Pseudomonadati</taxon>
        <taxon>Pseudomonadota</taxon>
        <taxon>Gammaproteobacteria</taxon>
        <taxon>Enterobacterales</taxon>
        <taxon>Morganellaceae</taxon>
        <taxon>Morganella</taxon>
    </lineage>
</organism>
<keyword evidence="2" id="KW-0229">DNA integration</keyword>
<dbReference type="InterPro" id="IPR010998">
    <property type="entry name" value="Integrase_recombinase_N"/>
</dbReference>
<evidence type="ECO:0000259" key="6">
    <source>
        <dbReference type="PROSITE" id="PS51898"/>
    </source>
</evidence>
<reference evidence="8 9" key="1">
    <citation type="submission" date="2018-04" db="EMBL/GenBank/DDBJ databases">
        <title>Whole genome sequencing of Morganella morganii AR_0133.</title>
        <authorList>
            <person name="Conlan S."/>
            <person name="Thomas P.J."/>
            <person name="Mullikin J."/>
            <person name="Frank K.M."/>
            <person name="Segre J.A."/>
        </authorList>
    </citation>
    <scope>NUCLEOTIDE SEQUENCE [LARGE SCALE GENOMIC DNA]</scope>
    <source>
        <strain evidence="8 9">AR_0133</strain>
    </source>
</reference>
<dbReference type="AlphaFoldDB" id="A0AAU8ZN53"/>
<dbReference type="PANTHER" id="PTHR30349">
    <property type="entry name" value="PHAGE INTEGRASE-RELATED"/>
    <property type="match status" value="1"/>
</dbReference>
<sequence>MSIKLRYGVWHCDFVSAGGTRVRKSLGTSDRELAEELHDKLKADYWKIDRLGEEPEYRFEEACLRWLKEKQSKRTINADKGRIRFWLQHFKGRPISTITNNECQNIISRMKKQKPGGGYPSQASKYAYLAFIRAMLRMAANEWGWLKHAPYIKATPPRQPRIKWMTREQVNALINHAADYLKPVITFAVATGLRKSNIMGLEWSQVDLVRKVAWINPDQSKNFRAIGVSLNDTACQVIREQIGRHEQFVFVRERKLHGTTELVPMRADANKAFKSAMRRAGIEGFRFHDLRHTWASWLIQAGVPLSALQEMGGWESIEMVRRYAHLSPAHLQEHAKNIDDIFNAHGTNMARKNAV</sequence>
<dbReference type="Proteomes" id="UP000244682">
    <property type="component" value="Chromosome"/>
</dbReference>
<dbReference type="GO" id="GO:0015074">
    <property type="term" value="P:DNA integration"/>
    <property type="evidence" value="ECO:0007669"/>
    <property type="project" value="UniProtKB-KW"/>
</dbReference>
<dbReference type="GO" id="GO:0006310">
    <property type="term" value="P:DNA recombination"/>
    <property type="evidence" value="ECO:0007669"/>
    <property type="project" value="UniProtKB-KW"/>
</dbReference>
<evidence type="ECO:0000313" key="9">
    <source>
        <dbReference type="Proteomes" id="UP000244682"/>
    </source>
</evidence>
<feature type="domain" description="Core-binding (CB)" evidence="7">
    <location>
        <begin position="57"/>
        <end position="140"/>
    </location>
</feature>
<dbReference type="PROSITE" id="PS51898">
    <property type="entry name" value="TYR_RECOMBINASE"/>
    <property type="match status" value="1"/>
</dbReference>
<dbReference type="InterPro" id="IPR002104">
    <property type="entry name" value="Integrase_catalytic"/>
</dbReference>
<comment type="similarity">
    <text evidence="1">Belongs to the 'phage' integrase family.</text>
</comment>
<dbReference type="RefSeq" id="WP_108656539.1">
    <property type="nucleotide sequence ID" value="NZ_CP028956.1"/>
</dbReference>
<keyword evidence="4" id="KW-0233">DNA recombination</keyword>
<evidence type="ECO:0000256" key="2">
    <source>
        <dbReference type="ARBA" id="ARBA00022908"/>
    </source>
</evidence>
<dbReference type="Gene3D" id="1.10.443.10">
    <property type="entry name" value="Intergrase catalytic core"/>
    <property type="match status" value="1"/>
</dbReference>
<dbReference type="EMBL" id="CP028956">
    <property type="protein sequence ID" value="AWC94413.1"/>
    <property type="molecule type" value="Genomic_DNA"/>
</dbReference>
<evidence type="ECO:0000256" key="5">
    <source>
        <dbReference type="PROSITE-ProRule" id="PRU01248"/>
    </source>
</evidence>
<accession>A0AAU8ZN53</accession>
<evidence type="ECO:0000259" key="7">
    <source>
        <dbReference type="PROSITE" id="PS51900"/>
    </source>
</evidence>
<evidence type="ECO:0000313" key="8">
    <source>
        <dbReference type="EMBL" id="AWC94413.1"/>
    </source>
</evidence>
<dbReference type="PANTHER" id="PTHR30349:SF64">
    <property type="entry name" value="PROPHAGE INTEGRASE INTD-RELATED"/>
    <property type="match status" value="1"/>
</dbReference>
<dbReference type="InterPro" id="IPR044068">
    <property type="entry name" value="CB"/>
</dbReference>
<evidence type="ECO:0000256" key="4">
    <source>
        <dbReference type="ARBA" id="ARBA00023172"/>
    </source>
</evidence>
<keyword evidence="3 5" id="KW-0238">DNA-binding</keyword>
<dbReference type="InterPro" id="IPR050090">
    <property type="entry name" value="Tyrosine_recombinase_XerCD"/>
</dbReference>
<dbReference type="Gene3D" id="1.10.150.130">
    <property type="match status" value="1"/>
</dbReference>
<dbReference type="SUPFAM" id="SSF56349">
    <property type="entry name" value="DNA breaking-rejoining enzymes"/>
    <property type="match status" value="1"/>
</dbReference>
<feature type="domain" description="Tyr recombinase" evidence="6">
    <location>
        <begin position="160"/>
        <end position="336"/>
    </location>
</feature>
<evidence type="ECO:0000256" key="1">
    <source>
        <dbReference type="ARBA" id="ARBA00008857"/>
    </source>
</evidence>
<protein>
    <submittedName>
        <fullName evidence="8">Integrase</fullName>
    </submittedName>
</protein>